<dbReference type="InterPro" id="IPR030573">
    <property type="entry name" value="MTMR10_PTP"/>
</dbReference>
<reference evidence="4" key="2">
    <citation type="submission" date="2025-08" db="UniProtKB">
        <authorList>
            <consortium name="Ensembl"/>
        </authorList>
    </citation>
    <scope>IDENTIFICATION</scope>
</reference>
<dbReference type="SUPFAM" id="SSF52799">
    <property type="entry name" value="(Phosphotyrosine protein) phosphatases II"/>
    <property type="match status" value="1"/>
</dbReference>
<dbReference type="InterPro" id="IPR011993">
    <property type="entry name" value="PH-like_dom_sf"/>
</dbReference>
<sequence>MFSVKPMKPTFKSYLPPLQTDLKKCPQPPIKKLEARLLPGEIVVNEVSFVRKCIGADSSHGDLWGKLICTNFKVSFITHDALPMQVPPLLTMFISVVFSQRFQVANRLLGEHDVPLACVEQVVTVNDAKGKQKVLCSNQKLKFNPTELILYCKDFRIIRFRFDEAGPQSAKKVCLAIAHYSQPADPQLLFGFEYVGKQYYGSLGERVNGVDPGGGLQMPLFDRPSEWDREIKRTGAAEWRVCSINEGYVVSPSLPEYFVVPVSLADQDLKQYLCFFTAHRIPLWCWNHPNGSALVRMASISDPLQQRKLDQRICSAITKSHPQRSDVLKSDLDKNLPNIQDIQAAFVKVRQICVIEPFEESEEKWLSSMESSRWLEYVRAFLKHSAEVVYLLEGKHVSVILQEEEDRDLSCVVSSLVQLMLDPHFRSLTGFQSLVQKEWVMAGHRFLDRCNHLKKNDKEESPLFQLFLDCVWQIINQYPAAFEFTEMYLTVLSDSMWIPVFSTFLFNCPQQRTENSMDFAKSKCIPVGGEKALRFPPVWDWSQQFTPKDQALFNNPMYVGKGATCVQNGAVKSFRRTKKNYSSTLRGMPSSLRNILMDGHDSLTLTRRNSLVSRLKPDFSQIREVVESPTERFFRDWVSRPADLQGMLIPQLLPSHLALWRLYFLRWVPEASIPKGGPVTAYHKLSQLADEVEKLQSQLRQYKGATPASTKTSTPSAPPSDHSRMYFKAGSTHASSSTPEYLSSSFPFSPVGNMCRRSILGTPLSKFLNGAKIWLSTETLANEAL</sequence>
<proteinExistence type="inferred from homology"/>
<evidence type="ECO:0000256" key="2">
    <source>
        <dbReference type="SAM" id="MobiDB-lite"/>
    </source>
</evidence>
<keyword evidence="5" id="KW-1185">Reference proteome</keyword>
<dbReference type="GO" id="GO:0016020">
    <property type="term" value="C:membrane"/>
    <property type="evidence" value="ECO:0007669"/>
    <property type="project" value="TreeGrafter"/>
</dbReference>
<feature type="region of interest" description="Disordered" evidence="2">
    <location>
        <begin position="699"/>
        <end position="726"/>
    </location>
</feature>
<evidence type="ECO:0000313" key="4">
    <source>
        <dbReference type="Ensembl" id="ENSOTSP00005141382.1"/>
    </source>
</evidence>
<feature type="domain" description="Myotubularin phosphatase" evidence="3">
    <location>
        <begin position="221"/>
        <end position="664"/>
    </location>
</feature>
<dbReference type="Gene3D" id="2.30.29.30">
    <property type="entry name" value="Pleckstrin-homology domain (PH domain)/Phosphotyrosine-binding domain (PTB)"/>
    <property type="match status" value="1"/>
</dbReference>
<comment type="similarity">
    <text evidence="1">Belongs to the protein-tyrosine phosphatase family. Non-receptor class myotubularin subfamily.</text>
</comment>
<dbReference type="InterPro" id="IPR030564">
    <property type="entry name" value="Myotubularin"/>
</dbReference>
<dbReference type="Ensembl" id="ENSOTST00005122627.1">
    <property type="protein sequence ID" value="ENSOTSP00005141382.1"/>
    <property type="gene ID" value="ENSOTSG00005031210.2"/>
</dbReference>
<evidence type="ECO:0000259" key="3">
    <source>
        <dbReference type="PROSITE" id="PS51339"/>
    </source>
</evidence>
<dbReference type="AlphaFoldDB" id="A0AAZ3RIE1"/>
<gene>
    <name evidence="4" type="primary">MTMR10</name>
</gene>
<dbReference type="Pfam" id="PF12578">
    <property type="entry name" value="3-PAP"/>
    <property type="match status" value="1"/>
</dbReference>
<dbReference type="InterPro" id="IPR022587">
    <property type="entry name" value="MTMR12-like_C"/>
</dbReference>
<dbReference type="GeneTree" id="ENSGT00940000156900"/>
<reference evidence="4" key="3">
    <citation type="submission" date="2025-09" db="UniProtKB">
        <authorList>
            <consortium name="Ensembl"/>
        </authorList>
    </citation>
    <scope>IDENTIFICATION</scope>
</reference>
<name>A0AAZ3RIE1_ONCTS</name>
<dbReference type="CDD" id="cd14593">
    <property type="entry name" value="PTP-MTMR10"/>
    <property type="match status" value="1"/>
</dbReference>
<dbReference type="SUPFAM" id="SSF50729">
    <property type="entry name" value="PH domain-like"/>
    <property type="match status" value="1"/>
</dbReference>
<organism evidence="4 5">
    <name type="scientific">Oncorhynchus tshawytscha</name>
    <name type="common">Chinook salmon</name>
    <name type="synonym">Salmo tshawytscha</name>
    <dbReference type="NCBI Taxonomy" id="74940"/>
    <lineage>
        <taxon>Eukaryota</taxon>
        <taxon>Metazoa</taxon>
        <taxon>Chordata</taxon>
        <taxon>Craniata</taxon>
        <taxon>Vertebrata</taxon>
        <taxon>Euteleostomi</taxon>
        <taxon>Actinopterygii</taxon>
        <taxon>Neopterygii</taxon>
        <taxon>Teleostei</taxon>
        <taxon>Protacanthopterygii</taxon>
        <taxon>Salmoniformes</taxon>
        <taxon>Salmonidae</taxon>
        <taxon>Salmoninae</taxon>
        <taxon>Oncorhynchus</taxon>
    </lineage>
</organism>
<feature type="compositionally biased region" description="Low complexity" evidence="2">
    <location>
        <begin position="705"/>
        <end position="715"/>
    </location>
</feature>
<dbReference type="Pfam" id="PF06602">
    <property type="entry name" value="Myotub-related"/>
    <property type="match status" value="2"/>
</dbReference>
<evidence type="ECO:0000313" key="5">
    <source>
        <dbReference type="Proteomes" id="UP000694402"/>
    </source>
</evidence>
<dbReference type="PANTHER" id="PTHR10807:SF39">
    <property type="entry name" value="MYOTUBULARIN-RELATED PROTEIN 10"/>
    <property type="match status" value="1"/>
</dbReference>
<accession>A0AAZ3RIE1</accession>
<evidence type="ECO:0000256" key="1">
    <source>
        <dbReference type="ARBA" id="ARBA00007471"/>
    </source>
</evidence>
<dbReference type="InterPro" id="IPR029021">
    <property type="entry name" value="Prot-tyrosine_phosphatase-like"/>
</dbReference>
<reference evidence="5" key="1">
    <citation type="journal article" date="2018" name="PLoS ONE">
        <title>Chinook salmon (Oncorhynchus tshawytscha) genome and transcriptome.</title>
        <authorList>
            <person name="Christensen K.A."/>
            <person name="Leong J.S."/>
            <person name="Sakhrani D."/>
            <person name="Biagi C.A."/>
            <person name="Minkley D.R."/>
            <person name="Withler R.E."/>
            <person name="Rondeau E.B."/>
            <person name="Koop B.F."/>
            <person name="Devlin R.H."/>
        </authorList>
    </citation>
    <scope>NUCLEOTIDE SEQUENCE [LARGE SCALE GENOMIC DNA]</scope>
</reference>
<dbReference type="PANTHER" id="PTHR10807">
    <property type="entry name" value="MYOTUBULARIN-RELATED"/>
    <property type="match status" value="1"/>
</dbReference>
<dbReference type="Proteomes" id="UP000694402">
    <property type="component" value="Unassembled WGS sequence"/>
</dbReference>
<dbReference type="GO" id="GO:0005737">
    <property type="term" value="C:cytoplasm"/>
    <property type="evidence" value="ECO:0007669"/>
    <property type="project" value="TreeGrafter"/>
</dbReference>
<dbReference type="PROSITE" id="PS51339">
    <property type="entry name" value="PPASE_MYOTUBULARIN"/>
    <property type="match status" value="1"/>
</dbReference>
<dbReference type="InterPro" id="IPR010569">
    <property type="entry name" value="Myotubularin-like_Pase_dom"/>
</dbReference>
<protein>
    <recommendedName>
        <fullName evidence="3">Myotubularin phosphatase domain-containing protein</fullName>
    </recommendedName>
</protein>
<dbReference type="GO" id="GO:0046856">
    <property type="term" value="P:phosphatidylinositol dephosphorylation"/>
    <property type="evidence" value="ECO:0007669"/>
    <property type="project" value="TreeGrafter"/>
</dbReference>